<reference evidence="1 2" key="2">
    <citation type="journal article" date="2015" name="PLoS ONE">
        <title>Whole-Genome Optical Mapping and Finished Genome Sequence of Sphingobacterium deserti sp. nov., a New Species Isolated from the Western Desert of China.</title>
        <authorList>
            <person name="Teng C."/>
            <person name="Zhou Z."/>
            <person name="Molnar I."/>
            <person name="Li X."/>
            <person name="Tang R."/>
            <person name="Chen M."/>
            <person name="Wang L."/>
            <person name="Su S."/>
            <person name="Zhang W."/>
            <person name="Lin M."/>
        </authorList>
    </citation>
    <scope>NUCLEOTIDE SEQUENCE [LARGE SCALE GENOMIC DNA]</scope>
    <source>
        <strain evidence="2">ACCC05744</strain>
    </source>
</reference>
<gene>
    <name evidence="1" type="ORF">DI53_3774</name>
</gene>
<dbReference type="AlphaFoldDB" id="A0A0B8T624"/>
<organism evidence="1 2">
    <name type="scientific">Sphingobacterium deserti</name>
    <dbReference type="NCBI Taxonomy" id="1229276"/>
    <lineage>
        <taxon>Bacteria</taxon>
        <taxon>Pseudomonadati</taxon>
        <taxon>Bacteroidota</taxon>
        <taxon>Sphingobacteriia</taxon>
        <taxon>Sphingobacteriales</taxon>
        <taxon>Sphingobacteriaceae</taxon>
        <taxon>Sphingobacterium</taxon>
    </lineage>
</organism>
<protein>
    <submittedName>
        <fullName evidence="1">Uncharacterized protein</fullName>
    </submittedName>
</protein>
<comment type="caution">
    <text evidence="1">The sequence shown here is derived from an EMBL/GenBank/DDBJ whole genome shotgun (WGS) entry which is preliminary data.</text>
</comment>
<keyword evidence="2" id="KW-1185">Reference proteome</keyword>
<accession>A0A0B8T624</accession>
<reference evidence="2" key="1">
    <citation type="submission" date="2014-04" db="EMBL/GenBank/DDBJ databases">
        <title>Whole-Genome optical mapping and complete genome sequence of Sphingobacterium deserti sp. nov., a new spaces isolated from desert in the west of China.</title>
        <authorList>
            <person name="Teng C."/>
            <person name="Zhou Z."/>
            <person name="Li X."/>
            <person name="Chen M."/>
            <person name="Lin M."/>
            <person name="Wang L."/>
            <person name="Su S."/>
            <person name="Zhang C."/>
            <person name="Zhang W."/>
        </authorList>
    </citation>
    <scope>NUCLEOTIDE SEQUENCE [LARGE SCALE GENOMIC DNA]</scope>
    <source>
        <strain evidence="2">ACCC05744</strain>
    </source>
</reference>
<sequence>MGNLNFSHYAIHNTLVGKIASMKQRFFAYLFHLKKYGPFRAEDQRSAASRGNAFTKHKT</sequence>
<evidence type="ECO:0000313" key="2">
    <source>
        <dbReference type="Proteomes" id="UP000031802"/>
    </source>
</evidence>
<dbReference type="EMBL" id="JJMU01000069">
    <property type="protein sequence ID" value="KGE12450.1"/>
    <property type="molecule type" value="Genomic_DNA"/>
</dbReference>
<evidence type="ECO:0000313" key="1">
    <source>
        <dbReference type="EMBL" id="KGE12450.1"/>
    </source>
</evidence>
<proteinExistence type="predicted"/>
<dbReference type="Proteomes" id="UP000031802">
    <property type="component" value="Unassembled WGS sequence"/>
</dbReference>
<dbReference type="PATRIC" id="fig|1229276.3.peg.3901"/>
<name>A0A0B8T624_9SPHI</name>